<dbReference type="Proteomes" id="UP000029227">
    <property type="component" value="Unassembled WGS sequence"/>
</dbReference>
<gene>
    <name evidence="2" type="ORF">JCM19237_3298</name>
</gene>
<organism evidence="2 3">
    <name type="scientific">Photobacterium aphoticum</name>
    <dbReference type="NCBI Taxonomy" id="754436"/>
    <lineage>
        <taxon>Bacteria</taxon>
        <taxon>Pseudomonadati</taxon>
        <taxon>Pseudomonadota</taxon>
        <taxon>Gammaproteobacteria</taxon>
        <taxon>Vibrionales</taxon>
        <taxon>Vibrionaceae</taxon>
        <taxon>Photobacterium</taxon>
    </lineage>
</organism>
<dbReference type="AlphaFoldDB" id="A0A090QZS5"/>
<evidence type="ECO:0000313" key="2">
    <source>
        <dbReference type="EMBL" id="GAL07359.1"/>
    </source>
</evidence>
<evidence type="ECO:0000256" key="1">
    <source>
        <dbReference type="SAM" id="MobiDB-lite"/>
    </source>
</evidence>
<dbReference type="EMBL" id="BBMN01000016">
    <property type="protein sequence ID" value="GAL07359.1"/>
    <property type="molecule type" value="Genomic_DNA"/>
</dbReference>
<dbReference type="STRING" id="754436.JCM19237_3298"/>
<protein>
    <submittedName>
        <fullName evidence="2">Uncharacterized protein</fullName>
    </submittedName>
</protein>
<feature type="compositionally biased region" description="Low complexity" evidence="1">
    <location>
        <begin position="1"/>
        <end position="34"/>
    </location>
</feature>
<comment type="caution">
    <text evidence="2">The sequence shown here is derived from an EMBL/GenBank/DDBJ whole genome shotgun (WGS) entry which is preliminary data.</text>
</comment>
<accession>A0A090QZS5</accession>
<name>A0A090QZS5_9GAMM</name>
<sequence>MQVSVSSAAASAVSGAASSGAAGSVSGAAGQSAGKTDHTTSANPQTGSSDNASFEQAYTQAGTSVSALETESSGEQSVPGDLLPSDTPTLEQLAQWLQAQPDPAQALETVMQQLGLSAGQQGELTQALAAALRRQETGMNAVASLASSPQALSMRGGTPSLSMTTHALTADASGHSVNHSASQLNSVAQDGLTLVSDMKALSVDGRPAPTAALLEAFSN</sequence>
<proteinExistence type="predicted"/>
<feature type="compositionally biased region" description="Polar residues" evidence="1">
    <location>
        <begin position="39"/>
        <end position="76"/>
    </location>
</feature>
<feature type="region of interest" description="Disordered" evidence="1">
    <location>
        <begin position="1"/>
        <end position="87"/>
    </location>
</feature>
<reference evidence="2 3" key="1">
    <citation type="journal article" date="2014" name="Genome Announc.">
        <title>Draft Genome Sequences of Two Vibrionaceae Species, Vibrio ponticus C121 and Photobacterium aphoticum C119, Isolated as Coral Reef Microbiota.</title>
        <authorList>
            <person name="Al-saari N."/>
            <person name="Meirelles P.M."/>
            <person name="Mino S."/>
            <person name="Suda W."/>
            <person name="Oshima K."/>
            <person name="Hattori M."/>
            <person name="Ohkuma M."/>
            <person name="Thompson F.L."/>
            <person name="Gomez-Gil B."/>
            <person name="Sawabe T."/>
            <person name="Sawabe T."/>
        </authorList>
    </citation>
    <scope>NUCLEOTIDE SEQUENCE [LARGE SCALE GENOMIC DNA]</scope>
    <source>
        <strain evidence="2 3">JCM 19237</strain>
    </source>
</reference>
<evidence type="ECO:0000313" key="3">
    <source>
        <dbReference type="Proteomes" id="UP000029227"/>
    </source>
</evidence>